<name>A0A9W5WWP6_BABOV</name>
<feature type="transmembrane region" description="Helical" evidence="2">
    <location>
        <begin position="891"/>
        <end position="910"/>
    </location>
</feature>
<gene>
    <name evidence="3" type="ORF">BaOVIS_034010</name>
</gene>
<dbReference type="OrthoDB" id="366456at2759"/>
<dbReference type="AlphaFoldDB" id="A0A9W5WWP6"/>
<dbReference type="Proteomes" id="UP001057455">
    <property type="component" value="Unassembled WGS sequence"/>
</dbReference>
<evidence type="ECO:0000313" key="3">
    <source>
        <dbReference type="EMBL" id="GFE56036.1"/>
    </source>
</evidence>
<dbReference type="InterPro" id="IPR024751">
    <property type="entry name" value="VESA1"/>
</dbReference>
<proteinExistence type="predicted"/>
<comment type="caution">
    <text evidence="3">The sequence shown here is derived from an EMBL/GenBank/DDBJ whole genome shotgun (WGS) entry which is preliminary data.</text>
</comment>
<organism evidence="3 4">
    <name type="scientific">Babesia ovis</name>
    <dbReference type="NCBI Taxonomy" id="5869"/>
    <lineage>
        <taxon>Eukaryota</taxon>
        <taxon>Sar</taxon>
        <taxon>Alveolata</taxon>
        <taxon>Apicomplexa</taxon>
        <taxon>Aconoidasida</taxon>
        <taxon>Piroplasmida</taxon>
        <taxon>Babesiidae</taxon>
        <taxon>Babesia</taxon>
    </lineage>
</organism>
<protein>
    <submittedName>
        <fullName evidence="3">Variant erythrocyte surface antigen beta subunit, putative</fullName>
    </submittedName>
</protein>
<accession>A0A9W5WWP6</accession>
<evidence type="ECO:0000256" key="1">
    <source>
        <dbReference type="SAM" id="MobiDB-lite"/>
    </source>
</evidence>
<dbReference type="EMBL" id="BLIY01000037">
    <property type="protein sequence ID" value="GFE56036.1"/>
    <property type="molecule type" value="Genomic_DNA"/>
</dbReference>
<keyword evidence="4" id="KW-1185">Reference proteome</keyword>
<sequence length="971" mass="107722">MAAAAAAPGNKLTDSPTNLKEAIDWILRVTNKDGLNGDPKNHCWCDLADGVADLLQGIESQLTPEEKKIVQNVLDVMDNIGGNNRIRDLIDKVASQLAKFIGYQTNASGGSNGVGGDGAPQPAQNLDGNGIGKKGSYTSTYGISSTFSDESFEAAAGGEDDDIDENSTTNATRNAKLRCAKILLGCIPFIFSGLSYLCWTCADQRVGFSGNDIHYPATMLSNYIYRMGYDASQLGGEKVLTEVNRSKQFTATSINKVFGTCGIFGTEKPNNRDNYATYLFKLRNEASKKADELAQKLKEKGQDDTELNKNALIKLNILCAGYFRSLHRPQDLHCRNPRTPRTIREILYWLTSLPYCPIYRTLVPKVQEMFRVNGGEITFYSAKGKECKIDTENCVTYLLAGALAAPMVLLCIQDTIECLVGGSDEWQKKEVKGDCQQGASGVPGSTSSTTECPIAIHDLYANMQFYFSYPMSETQSYYLLQDCLVALYYQLYFLCYQCYWGRKSGYGWNWCRYGKDVQCDGCTSWICPVGNKKNYSHKECGQNPSASPLQAFLCDCLPGFACPEVKVDDLKEISTKYSDCYPEFLKHRDHVRNKPGQYCPIPMGFTGCFKTGKPLKSSVFGGDGVVGLGINAGLYYYAQNDLINSSLYQITRCISSLTRRVPRSTGTIFGFLYSLVDVYQKGVKQGGFNTKLDEELKCCPGSMEPSGLMTAVSKWRGGSHNNKTYGLHDKGTLDSLHNCTSDTCGKYLQPLTGSLYNSVAPQFCETYVSWIVHLTCKLKQGFIEFRDAFNKIDCKEAGCGQKPSGGSHSPDHCCTAGQQHSKCECTSVVECVGVHGLFYRFGFTYRDSGSMNGRSKKQCKDFHTQLGKVIDGQLFDNLFTQIRNFIYSTRALFGVYIGVYWSIVLVYLLWSMTVNLDLIHIRSHWKPARSYLVPLQRILADGSRKGFCTLGYFQEANGDRFLSLGVSDVYL</sequence>
<dbReference type="Pfam" id="PF12785">
    <property type="entry name" value="VESA1_N"/>
    <property type="match status" value="2"/>
</dbReference>
<evidence type="ECO:0000256" key="2">
    <source>
        <dbReference type="SAM" id="Phobius"/>
    </source>
</evidence>
<keyword evidence="2" id="KW-0812">Transmembrane</keyword>
<feature type="region of interest" description="Disordered" evidence="1">
    <location>
        <begin position="111"/>
        <end position="130"/>
    </location>
</feature>
<reference evidence="3" key="1">
    <citation type="submission" date="2019-12" db="EMBL/GenBank/DDBJ databases">
        <title>Genome sequence of Babesia ovis.</title>
        <authorList>
            <person name="Yamagishi J."/>
            <person name="Sevinc F."/>
            <person name="Xuan X."/>
        </authorList>
    </citation>
    <scope>NUCLEOTIDE SEQUENCE</scope>
    <source>
        <strain evidence="3">Selcuk</strain>
    </source>
</reference>
<keyword evidence="2" id="KW-0472">Membrane</keyword>
<evidence type="ECO:0000313" key="4">
    <source>
        <dbReference type="Proteomes" id="UP001057455"/>
    </source>
</evidence>
<keyword evidence="2" id="KW-1133">Transmembrane helix</keyword>